<feature type="compositionally biased region" description="Basic residues" evidence="1">
    <location>
        <begin position="1"/>
        <end position="17"/>
    </location>
</feature>
<protein>
    <submittedName>
        <fullName evidence="2">Uncharacterized protein</fullName>
    </submittedName>
</protein>
<sequence>MAKTRRNRKASSRKASRKNQMGGKRKASDWNKFTKRVYEEMKRKDSNVMFRDALVEAGKRKRAGKM</sequence>
<evidence type="ECO:0000256" key="1">
    <source>
        <dbReference type="SAM" id="MobiDB-lite"/>
    </source>
</evidence>
<organism evidence="2">
    <name type="scientific">viral metagenome</name>
    <dbReference type="NCBI Taxonomy" id="1070528"/>
    <lineage>
        <taxon>unclassified sequences</taxon>
        <taxon>metagenomes</taxon>
        <taxon>organismal metagenomes</taxon>
    </lineage>
</organism>
<name>A0A6C0HF54_9ZZZZ</name>
<dbReference type="AlphaFoldDB" id="A0A6C0HF54"/>
<accession>A0A6C0HF54</accession>
<reference evidence="2" key="1">
    <citation type="journal article" date="2020" name="Nature">
        <title>Giant virus diversity and host interactions through global metagenomics.</title>
        <authorList>
            <person name="Schulz F."/>
            <person name="Roux S."/>
            <person name="Paez-Espino D."/>
            <person name="Jungbluth S."/>
            <person name="Walsh D.A."/>
            <person name="Denef V.J."/>
            <person name="McMahon K.D."/>
            <person name="Konstantinidis K.T."/>
            <person name="Eloe-Fadrosh E.A."/>
            <person name="Kyrpides N.C."/>
            <person name="Woyke T."/>
        </authorList>
    </citation>
    <scope>NUCLEOTIDE SEQUENCE</scope>
    <source>
        <strain evidence="2">GVMAG-M-3300023179-97</strain>
    </source>
</reference>
<evidence type="ECO:0000313" key="2">
    <source>
        <dbReference type="EMBL" id="QHT79000.1"/>
    </source>
</evidence>
<feature type="region of interest" description="Disordered" evidence="1">
    <location>
        <begin position="1"/>
        <end position="29"/>
    </location>
</feature>
<proteinExistence type="predicted"/>
<dbReference type="EMBL" id="MN739943">
    <property type="protein sequence ID" value="QHT79000.1"/>
    <property type="molecule type" value="Genomic_DNA"/>
</dbReference>